<dbReference type="PANTHER" id="PTHR37826:SF2">
    <property type="entry name" value="ZINC-RIBBON DOMAIN-CONTAINING PROTEIN"/>
    <property type="match status" value="1"/>
</dbReference>
<evidence type="ECO:0000313" key="5">
    <source>
        <dbReference type="Proteomes" id="UP000235826"/>
    </source>
</evidence>
<dbReference type="CDD" id="cd03408">
    <property type="entry name" value="SPFH_like_u1"/>
    <property type="match status" value="1"/>
</dbReference>
<feature type="region of interest" description="Disordered" evidence="1">
    <location>
        <begin position="282"/>
        <end position="304"/>
    </location>
</feature>
<keyword evidence="5" id="KW-1185">Reference proteome</keyword>
<accession>A0A2K9PNR7</accession>
<feature type="domain" description="GYF" evidence="3">
    <location>
        <begin position="310"/>
        <end position="358"/>
    </location>
</feature>
<reference evidence="4 5" key="1">
    <citation type="submission" date="2018-01" db="EMBL/GenBank/DDBJ databases">
        <title>Complete genome sequence of Flavivirga eckloniae ECD14 isolated from seaweed Ecklonia cava.</title>
        <authorList>
            <person name="Lee J.H."/>
            <person name="Baik K.S."/>
            <person name="Seong C.N."/>
        </authorList>
    </citation>
    <scope>NUCLEOTIDE SEQUENCE [LARGE SCALE GENOMIC DNA]</scope>
    <source>
        <strain evidence="4 5">ECD14</strain>
    </source>
</reference>
<feature type="compositionally biased region" description="Low complexity" evidence="1">
    <location>
        <begin position="282"/>
        <end position="296"/>
    </location>
</feature>
<gene>
    <name evidence="4" type="ORF">C1H87_08215</name>
</gene>
<dbReference type="InterPro" id="IPR033880">
    <property type="entry name" value="SPFH_YdjI"/>
</dbReference>
<dbReference type="Gene3D" id="3.30.479.30">
    <property type="entry name" value="Band 7 domain"/>
    <property type="match status" value="1"/>
</dbReference>
<name>A0A2K9PNR7_9FLAO</name>
<dbReference type="Pfam" id="PF13421">
    <property type="entry name" value="Band_7_1"/>
    <property type="match status" value="1"/>
</dbReference>
<dbReference type="EMBL" id="CP025791">
    <property type="protein sequence ID" value="AUP78692.1"/>
    <property type="molecule type" value="Genomic_DNA"/>
</dbReference>
<evidence type="ECO:0000259" key="3">
    <source>
        <dbReference type="Pfam" id="PF14237"/>
    </source>
</evidence>
<dbReference type="Proteomes" id="UP000235826">
    <property type="component" value="Chromosome"/>
</dbReference>
<dbReference type="RefSeq" id="WP_102755347.1">
    <property type="nucleotide sequence ID" value="NZ_CP025791.1"/>
</dbReference>
<sequence>MGLFDKLRGELVDIIEWLDESNDTMVYRFERYQNEIKNGAKLTVREGQMAVFINEGQIADVFEPGMYDLFTANLPILSTIQGWKHGFKSPFKAEVYFISTRNITAQKWGTNNPITLSDQRFGMLEIRAFGTYVIKVKDAPLFIKEIVGTDGHFTTDKIAAQLKSMIVTRFTDAIGEANLPVENYASNINEISEYVHGVIAPEFEQYGIEVTKFLIENVSMPEEIKKEIFELSRLNAIDLNKLTQMKAAKALEKAAENDSGTAGAGMGMGMGFAMANQMGQAFTGGQQQQSQNQQATPPTPPPVPPALTFHAVVNGQQAGPYDISTLKQLITQNQLTKETLVWREGMANWTAAGKLPELNSLFGSVPPPIPGQ</sequence>
<dbReference type="InterPro" id="IPR025640">
    <property type="entry name" value="GYF_2"/>
</dbReference>
<dbReference type="OrthoDB" id="9764015at2"/>
<feature type="domain" description="SPFH" evidence="2">
    <location>
        <begin position="26"/>
        <end position="234"/>
    </location>
</feature>
<evidence type="ECO:0000259" key="2">
    <source>
        <dbReference type="Pfam" id="PF13421"/>
    </source>
</evidence>
<protein>
    <submittedName>
        <fullName evidence="4">Antifreeze protein</fullName>
    </submittedName>
</protein>
<dbReference type="KEGG" id="fek:C1H87_08215"/>
<evidence type="ECO:0000313" key="4">
    <source>
        <dbReference type="EMBL" id="AUP78692.1"/>
    </source>
</evidence>
<organism evidence="4 5">
    <name type="scientific">Flavivirga eckloniae</name>
    <dbReference type="NCBI Taxonomy" id="1803846"/>
    <lineage>
        <taxon>Bacteria</taxon>
        <taxon>Pseudomonadati</taxon>
        <taxon>Bacteroidota</taxon>
        <taxon>Flavobacteriia</taxon>
        <taxon>Flavobacteriales</taxon>
        <taxon>Flavobacteriaceae</taxon>
        <taxon>Flavivirga</taxon>
    </lineage>
</organism>
<dbReference type="InterPro" id="IPR036013">
    <property type="entry name" value="Band_7/SPFH_dom_sf"/>
</dbReference>
<dbReference type="AlphaFoldDB" id="A0A2K9PNR7"/>
<dbReference type="PANTHER" id="PTHR37826">
    <property type="entry name" value="FLOTILLIN BAND_7_5 DOMAIN PROTEIN"/>
    <property type="match status" value="1"/>
</dbReference>
<dbReference type="Pfam" id="PF14237">
    <property type="entry name" value="GYF_2"/>
    <property type="match status" value="1"/>
</dbReference>
<proteinExistence type="predicted"/>
<dbReference type="SUPFAM" id="SSF117892">
    <property type="entry name" value="Band 7/SPFH domain"/>
    <property type="match status" value="1"/>
</dbReference>
<evidence type="ECO:0000256" key="1">
    <source>
        <dbReference type="SAM" id="MobiDB-lite"/>
    </source>
</evidence>